<dbReference type="InterPro" id="IPR051539">
    <property type="entry name" value="T4SS-coupling_protein"/>
</dbReference>
<dbReference type="InterPro" id="IPR014128">
    <property type="entry name" value="T4SS_TraD"/>
</dbReference>
<feature type="region of interest" description="Disordered" evidence="6">
    <location>
        <begin position="625"/>
        <end position="654"/>
    </location>
</feature>
<dbReference type="Pfam" id="PF10412">
    <property type="entry name" value="TrwB_AAD_bind"/>
    <property type="match status" value="1"/>
</dbReference>
<keyword evidence="5 7" id="KW-0472">Membrane</keyword>
<keyword evidence="11" id="KW-1185">Reference proteome</keyword>
<keyword evidence="2" id="KW-1003">Cell membrane</keyword>
<dbReference type="Proteomes" id="UP001296921">
    <property type="component" value="Unassembled WGS sequence"/>
</dbReference>
<protein>
    <submittedName>
        <fullName evidence="10">Type IV conjugative transfer system coupling protein TraD</fullName>
    </submittedName>
</protein>
<evidence type="ECO:0000256" key="6">
    <source>
        <dbReference type="SAM" id="MobiDB-lite"/>
    </source>
</evidence>
<dbReference type="Pfam" id="PF12615">
    <property type="entry name" value="TraD_N"/>
    <property type="match status" value="1"/>
</dbReference>
<keyword evidence="4 7" id="KW-1133">Transmembrane helix</keyword>
<feature type="compositionally biased region" description="Basic and acidic residues" evidence="6">
    <location>
        <begin position="685"/>
        <end position="696"/>
    </location>
</feature>
<sequence>MSFNMKDMTQGGQLFTMRLRMFGQIMGQIVWVLSILFISIVGISLYFDVSKQNFFNGMKYWWCWITQSLSQIGAREHIYHIEYYGYTLKYTAQQVLNDAYTTYCGELIYKEFISACLTGGIFISVLFLLTVFLLGREGKQQSEDEITGGRTLTDDPKAVTRLLKKLGRASSIMLDKLALVKDSEVQNFSVHGTVGSGKSRAFRAIMKYARKRGDLVIVYDKGATFVKEFYDPATDHILNPLDKRCANWDLWSECLTIPEYENYASSLIPSVGDSADPFWQGSARTIFTDGAHRMKQDKDRSYWRLLNTLLSISLKNLRAYLQNTPSANLVASEIEKTAISIRGVLTNYVKALRYLVGIEKSGPKFTIRDWMRDVKDDGRKNGWLFITSDGKNHSALKPVISAWLSVAIKNLLAMGENADRRVWFFLDELPTLHRMPDLVETIAETRKFGGCFVLGFQSYAQLEEIYGVKNAAAMFDTLNTRFFFRNPSKEIAKWVAEELGEKERFKACEQFSYGADSVRDGVSVGKDEDRTQLVSYSNIQSLDNLECYVTLPGPFPVVKMTLKYEKFAQVAEGFEPRAFDMEAMGKLNQRLAEIEAESKAMDVLFTSPTSAEQPVQLSDAVVPPPVNTTSTSTAASNTAVSAHPAGASGGREQNREMLLPPGVDESGEITDMALYEEYADQQELEQQKIARREEINISHSQQDRGLSGDEPGERLL</sequence>
<dbReference type="PANTHER" id="PTHR37937">
    <property type="entry name" value="CONJUGATIVE TRANSFER: DNA TRANSPORT"/>
    <property type="match status" value="1"/>
</dbReference>
<dbReference type="InterPro" id="IPR019476">
    <property type="entry name" value="T4SS_TraD_DNA-bd"/>
</dbReference>
<feature type="transmembrane region" description="Helical" evidence="7">
    <location>
        <begin position="112"/>
        <end position="134"/>
    </location>
</feature>
<comment type="subcellular location">
    <subcellularLocation>
        <location evidence="1">Cell membrane</location>
        <topology evidence="1">Multi-pass membrane protein</topology>
    </subcellularLocation>
</comment>
<evidence type="ECO:0000256" key="5">
    <source>
        <dbReference type="ARBA" id="ARBA00023136"/>
    </source>
</evidence>
<feature type="region of interest" description="Disordered" evidence="6">
    <location>
        <begin position="679"/>
        <end position="716"/>
    </location>
</feature>
<dbReference type="EMBL" id="JADRCR010000012">
    <property type="protein sequence ID" value="MBK5145533.1"/>
    <property type="molecule type" value="Genomic_DNA"/>
</dbReference>
<organism evidence="10 11">
    <name type="scientific">Limnobaculum allomyrinae</name>
    <dbReference type="NCBI Taxonomy" id="2791986"/>
    <lineage>
        <taxon>Bacteria</taxon>
        <taxon>Pseudomonadati</taxon>
        <taxon>Pseudomonadota</taxon>
        <taxon>Gammaproteobacteria</taxon>
        <taxon>Enterobacterales</taxon>
        <taxon>Budviciaceae</taxon>
        <taxon>Limnobaculum</taxon>
    </lineage>
</organism>
<proteinExistence type="predicted"/>
<evidence type="ECO:0000256" key="4">
    <source>
        <dbReference type="ARBA" id="ARBA00022989"/>
    </source>
</evidence>
<evidence type="ECO:0000259" key="8">
    <source>
        <dbReference type="Pfam" id="PF10412"/>
    </source>
</evidence>
<evidence type="ECO:0000256" key="7">
    <source>
        <dbReference type="SAM" id="Phobius"/>
    </source>
</evidence>
<evidence type="ECO:0000313" key="10">
    <source>
        <dbReference type="EMBL" id="MBK5145533.1"/>
    </source>
</evidence>
<gene>
    <name evidence="10" type="primary">traD</name>
    <name evidence="10" type="ORF">I2494_17785</name>
</gene>
<reference evidence="10 11" key="1">
    <citation type="submission" date="2020-11" db="EMBL/GenBank/DDBJ databases">
        <title>Insectihabitans protaetiae gen. nov. sp. nov. and Insectihabitans allomyrinae sp. nov., isolated from larvae of Protaetia brevitarsis seulensis and Allomyrina dichotoma, respectively.</title>
        <authorList>
            <person name="Lee S.D."/>
            <person name="Byeon Y.-S."/>
            <person name="Kim S.-M."/>
            <person name="Yang H.L."/>
            <person name="Kim I.S."/>
        </authorList>
    </citation>
    <scope>NUCLEOTIDE SEQUENCE [LARGE SCALE GENOMIC DNA]</scope>
    <source>
        <strain evidence="10 11">BWR-B9</strain>
    </source>
</reference>
<evidence type="ECO:0000259" key="9">
    <source>
        <dbReference type="Pfam" id="PF12615"/>
    </source>
</evidence>
<evidence type="ECO:0000256" key="1">
    <source>
        <dbReference type="ARBA" id="ARBA00004651"/>
    </source>
</evidence>
<dbReference type="InterPro" id="IPR022585">
    <property type="entry name" value="TraD_N"/>
</dbReference>
<name>A0ABS1IUT8_9GAMM</name>
<keyword evidence="3 7" id="KW-0812">Transmembrane</keyword>
<comment type="caution">
    <text evidence="10">The sequence shown here is derived from an EMBL/GenBank/DDBJ whole genome shotgun (WGS) entry which is preliminary data.</text>
</comment>
<evidence type="ECO:0000313" key="11">
    <source>
        <dbReference type="Proteomes" id="UP001296921"/>
    </source>
</evidence>
<dbReference type="CDD" id="cd01127">
    <property type="entry name" value="TrwB_TraG_TraD_VirD4"/>
    <property type="match status" value="1"/>
</dbReference>
<feature type="domain" description="TraD coupling protein N-terminal" evidence="9">
    <location>
        <begin position="33"/>
        <end position="127"/>
    </location>
</feature>
<feature type="transmembrane region" description="Helical" evidence="7">
    <location>
        <begin position="21"/>
        <end position="47"/>
    </location>
</feature>
<evidence type="ECO:0000256" key="2">
    <source>
        <dbReference type="ARBA" id="ARBA00022475"/>
    </source>
</evidence>
<dbReference type="PANTHER" id="PTHR37937:SF1">
    <property type="entry name" value="CONJUGATIVE TRANSFER: DNA TRANSPORT"/>
    <property type="match status" value="1"/>
</dbReference>
<accession>A0ABS1IUT8</accession>
<feature type="compositionally biased region" description="Low complexity" evidence="6">
    <location>
        <begin position="627"/>
        <end position="642"/>
    </location>
</feature>
<feature type="domain" description="Type IV secretion system coupling protein TraD DNA-binding" evidence="8">
    <location>
        <begin position="174"/>
        <end position="563"/>
    </location>
</feature>
<evidence type="ECO:0000256" key="3">
    <source>
        <dbReference type="ARBA" id="ARBA00022692"/>
    </source>
</evidence>
<dbReference type="RefSeq" id="WP_218468414.1">
    <property type="nucleotide sequence ID" value="NZ_JADRCR010000012.1"/>
</dbReference>
<dbReference type="NCBIfam" id="TIGR02759">
    <property type="entry name" value="TraD_Ftype"/>
    <property type="match status" value="1"/>
</dbReference>